<keyword evidence="3 8" id="KW-0067">ATP-binding</keyword>
<sequence>MPAFKSDFLSILSERGFIHQISNPRELDILCSQGVVTAYIGYDLTASSLHAGHLTQLMLLFWLQKTGHKPISLMGGGTSIIGDPSFRDESRRMMRSQEIQENIEKIKGIFSSFIKYGTGKTDALMLNNETWLCSIKYIDLLREIGSFFSVNRMLSFESVRSRLKREQSLSFLEFNYMILQAYDFVELAKNYDCRLQMGGSDQWGNIICGIDLGERLKTPKLFALTSPLLTTASGTKMGKTLSGAIWLNKEMTSPYNFWQYWRNIDDADVVSFAKRLTTLPMSEIDRMAKLQGKEINEAKKIIATEITTMVHGREEAEKAATAAMECFDMSIHSQHMPTISISKDEVSRGMGLLTLIVKAGFATSTNEARRHLKSNAIKINNSIISNEKLQIKLQDFDSTGNIKLSFGKKNHIICHLCG</sequence>
<dbReference type="Proteomes" id="UP000011820">
    <property type="component" value="Chromosome"/>
</dbReference>
<evidence type="ECO:0000256" key="4">
    <source>
        <dbReference type="ARBA" id="ARBA00022884"/>
    </source>
</evidence>
<feature type="binding site" evidence="8">
    <location>
        <position position="39"/>
    </location>
    <ligand>
        <name>L-tyrosine</name>
        <dbReference type="ChEBI" id="CHEBI:58315"/>
    </ligand>
</feature>
<dbReference type="SUPFAM" id="SSF52374">
    <property type="entry name" value="Nucleotidylyl transferase"/>
    <property type="match status" value="1"/>
</dbReference>
<comment type="function">
    <text evidence="8">Catalyzes the attachment of tyrosine to tRNA(Tyr) in a two-step reaction: tyrosine is first activated by ATP to form Tyr-AMP and then transferred to the acceptor end of tRNA(Tyr).</text>
</comment>
<dbReference type="InterPro" id="IPR014729">
    <property type="entry name" value="Rossmann-like_a/b/a_fold"/>
</dbReference>
<feature type="binding site" evidence="8">
    <location>
        <position position="239"/>
    </location>
    <ligand>
        <name>ATP</name>
        <dbReference type="ChEBI" id="CHEBI:30616"/>
    </ligand>
</feature>
<keyword evidence="1 8" id="KW-0436">Ligase</keyword>
<evidence type="ECO:0000256" key="2">
    <source>
        <dbReference type="ARBA" id="ARBA00022741"/>
    </source>
</evidence>
<comment type="subunit">
    <text evidence="8">Homodimer.</text>
</comment>
<keyword evidence="6 8" id="KW-0030">Aminoacyl-tRNA synthetase</keyword>
<dbReference type="Gene3D" id="3.10.290.10">
    <property type="entry name" value="RNA-binding S4 domain"/>
    <property type="match status" value="1"/>
</dbReference>
<dbReference type="PROSITE" id="PS50889">
    <property type="entry name" value="S4"/>
    <property type="match status" value="1"/>
</dbReference>
<evidence type="ECO:0000256" key="8">
    <source>
        <dbReference type="HAMAP-Rule" id="MF_02006"/>
    </source>
</evidence>
<keyword evidence="8" id="KW-0963">Cytoplasm</keyword>
<gene>
    <name evidence="8" type="primary">tyrS</name>
    <name evidence="11" type="ORF">WSI_04075</name>
</gene>
<evidence type="ECO:0000313" key="12">
    <source>
        <dbReference type="Proteomes" id="UP000011820"/>
    </source>
</evidence>
<dbReference type="CDD" id="cd00805">
    <property type="entry name" value="TyrRS_core"/>
    <property type="match status" value="1"/>
</dbReference>
<dbReference type="HAMAP" id="MF_02006">
    <property type="entry name" value="Tyr_tRNA_synth_type1"/>
    <property type="match status" value="1"/>
</dbReference>
<dbReference type="InterPro" id="IPR024107">
    <property type="entry name" value="Tyr-tRNA-ligase_bac_1"/>
</dbReference>
<dbReference type="InterPro" id="IPR024088">
    <property type="entry name" value="Tyr-tRNA-ligase_bac-type"/>
</dbReference>
<keyword evidence="4 9" id="KW-0694">RNA-binding</keyword>
<dbReference type="PRINTS" id="PR01040">
    <property type="entry name" value="TRNASYNTHTYR"/>
</dbReference>
<dbReference type="NCBIfam" id="TIGR00234">
    <property type="entry name" value="tyrS"/>
    <property type="match status" value="1"/>
</dbReference>
<evidence type="ECO:0000259" key="10">
    <source>
        <dbReference type="Pfam" id="PF22421"/>
    </source>
</evidence>
<dbReference type="PANTHER" id="PTHR11766:SF0">
    <property type="entry name" value="TYROSINE--TRNA LIGASE, MITOCHONDRIAL"/>
    <property type="match status" value="1"/>
</dbReference>
<dbReference type="Pfam" id="PF00579">
    <property type="entry name" value="tRNA-synt_1b"/>
    <property type="match status" value="1"/>
</dbReference>
<dbReference type="Gene3D" id="1.10.240.10">
    <property type="entry name" value="Tyrosyl-Transfer RNA Synthetase"/>
    <property type="match status" value="1"/>
</dbReference>
<dbReference type="GeneID" id="93077185"/>
<feature type="binding site" evidence="8">
    <location>
        <position position="176"/>
    </location>
    <ligand>
        <name>L-tyrosine</name>
        <dbReference type="ChEBI" id="CHEBI:58315"/>
    </ligand>
</feature>
<reference evidence="11 12" key="1">
    <citation type="journal article" date="2013" name="Genome Announc.">
        <title>Complete Genome Sequence of a Chinese Strain of 'Candidatus Liberibacter asiaticus'.</title>
        <authorList>
            <person name="Lin H."/>
            <person name="Han C.S."/>
            <person name="Liu B."/>
            <person name="Lou B."/>
            <person name="Bai X."/>
            <person name="Deng C."/>
            <person name="Civerolo E.L."/>
            <person name="Gupta G."/>
        </authorList>
    </citation>
    <scope>NUCLEOTIDE SEQUENCE [LARGE SCALE GENOMIC DNA]</scope>
    <source>
        <strain evidence="12">gxpsy</strain>
    </source>
</reference>
<dbReference type="PANTHER" id="PTHR11766">
    <property type="entry name" value="TYROSYL-TRNA SYNTHETASE"/>
    <property type="match status" value="1"/>
</dbReference>
<dbReference type="Pfam" id="PF22421">
    <property type="entry name" value="SYY_C-terminal"/>
    <property type="match status" value="1"/>
</dbReference>
<feature type="binding site" evidence="8">
    <location>
        <position position="180"/>
    </location>
    <ligand>
        <name>L-tyrosine</name>
        <dbReference type="ChEBI" id="CHEBI:58315"/>
    </ligand>
</feature>
<keyword evidence="5 8" id="KW-0648">Protein biosynthesis</keyword>
<dbReference type="InterPro" id="IPR002305">
    <property type="entry name" value="aa-tRNA-synth_Ic"/>
</dbReference>
<evidence type="ECO:0000256" key="7">
    <source>
        <dbReference type="ARBA" id="ARBA00048248"/>
    </source>
</evidence>
<evidence type="ECO:0000256" key="5">
    <source>
        <dbReference type="ARBA" id="ARBA00022917"/>
    </source>
</evidence>
<dbReference type="SUPFAM" id="SSF55174">
    <property type="entry name" value="Alpha-L RNA-binding motif"/>
    <property type="match status" value="1"/>
</dbReference>
<dbReference type="EMBL" id="CP004005">
    <property type="protein sequence ID" value="AGH17185.1"/>
    <property type="molecule type" value="Genomic_DNA"/>
</dbReference>
<name>A0ABN4B1F2_LIBAS</name>
<evidence type="ECO:0000256" key="3">
    <source>
        <dbReference type="ARBA" id="ARBA00022840"/>
    </source>
</evidence>
<comment type="similarity">
    <text evidence="8">Belongs to the class-I aminoacyl-tRNA synthetase family. TyrS type 1 subfamily.</text>
</comment>
<dbReference type="CDD" id="cd00165">
    <property type="entry name" value="S4"/>
    <property type="match status" value="1"/>
</dbReference>
<keyword evidence="2 8" id="KW-0547">Nucleotide-binding</keyword>
<proteinExistence type="inferred from homology"/>
<dbReference type="Gene3D" id="3.40.50.620">
    <property type="entry name" value="HUPs"/>
    <property type="match status" value="1"/>
</dbReference>
<dbReference type="RefSeq" id="WP_015452780.1">
    <property type="nucleotide sequence ID" value="NC_020549.1"/>
</dbReference>
<comment type="subcellular location">
    <subcellularLocation>
        <location evidence="8">Cytoplasm</location>
    </subcellularLocation>
</comment>
<accession>A0ABN4B1F2</accession>
<dbReference type="InterPro" id="IPR036986">
    <property type="entry name" value="S4_RNA-bd_sf"/>
</dbReference>
<feature type="short sequence motif" description="'KMSKS' region" evidence="8">
    <location>
        <begin position="236"/>
        <end position="240"/>
    </location>
</feature>
<dbReference type="EC" id="6.1.1.1" evidence="8"/>
<evidence type="ECO:0000313" key="11">
    <source>
        <dbReference type="EMBL" id="AGH17185.1"/>
    </source>
</evidence>
<organism evidence="11 12">
    <name type="scientific">Candidatus Liberibacter asiaticus str. gxpsy</name>
    <dbReference type="NCBI Taxonomy" id="1174529"/>
    <lineage>
        <taxon>Bacteria</taxon>
        <taxon>Pseudomonadati</taxon>
        <taxon>Pseudomonadota</taxon>
        <taxon>Alphaproteobacteria</taxon>
        <taxon>Hyphomicrobiales</taxon>
        <taxon>Rhizobiaceae</taxon>
        <taxon>Liberibacter</taxon>
    </lineage>
</organism>
<comment type="caution">
    <text evidence="8">Lacks conserved residue(s) required for the propagation of feature annotation.</text>
</comment>
<dbReference type="InterPro" id="IPR002307">
    <property type="entry name" value="Tyr-tRNA-ligase"/>
</dbReference>
<feature type="domain" description="Tyrosine--tRNA ligase SYY-like C-terminal" evidence="10">
    <location>
        <begin position="333"/>
        <end position="411"/>
    </location>
</feature>
<evidence type="ECO:0000256" key="6">
    <source>
        <dbReference type="ARBA" id="ARBA00023146"/>
    </source>
</evidence>
<keyword evidence="12" id="KW-1185">Reference proteome</keyword>
<evidence type="ECO:0000256" key="9">
    <source>
        <dbReference type="PROSITE-ProRule" id="PRU00182"/>
    </source>
</evidence>
<evidence type="ECO:0000256" key="1">
    <source>
        <dbReference type="ARBA" id="ARBA00022598"/>
    </source>
</evidence>
<dbReference type="InterPro" id="IPR054608">
    <property type="entry name" value="SYY-like_C"/>
</dbReference>
<protein>
    <recommendedName>
        <fullName evidence="8">Tyrosine--tRNA ligase</fullName>
        <ecNumber evidence="8">6.1.1.1</ecNumber>
    </recommendedName>
    <alternativeName>
        <fullName evidence="8">Tyrosyl-tRNA synthetase</fullName>
        <shortName evidence="8">TyrRS</shortName>
    </alternativeName>
</protein>
<comment type="catalytic activity">
    <reaction evidence="7 8">
        <text>tRNA(Tyr) + L-tyrosine + ATP = L-tyrosyl-tRNA(Tyr) + AMP + diphosphate + H(+)</text>
        <dbReference type="Rhea" id="RHEA:10220"/>
        <dbReference type="Rhea" id="RHEA-COMP:9706"/>
        <dbReference type="Rhea" id="RHEA-COMP:9707"/>
        <dbReference type="ChEBI" id="CHEBI:15378"/>
        <dbReference type="ChEBI" id="CHEBI:30616"/>
        <dbReference type="ChEBI" id="CHEBI:33019"/>
        <dbReference type="ChEBI" id="CHEBI:58315"/>
        <dbReference type="ChEBI" id="CHEBI:78442"/>
        <dbReference type="ChEBI" id="CHEBI:78536"/>
        <dbReference type="ChEBI" id="CHEBI:456215"/>
        <dbReference type="EC" id="6.1.1.1"/>
    </reaction>
</comment>